<sequence>MATIWTIFCDSFFSLSTSGCPAVSRGKASDAPFTPRVLGDFSSKEQFWRLAPMAEVHTKFDRRMGSERTLRKYNFIENIMAGSSSQVSPLDMEGQVEEDKDDDDDHIILEIEEHRGAGSIFGQYVSFIGINNLFLSLVEELDVSQIVYPGNSSALKWSRP</sequence>
<evidence type="ECO:0000313" key="3">
    <source>
        <dbReference type="Proteomes" id="UP000823674"/>
    </source>
</evidence>
<feature type="signal peptide" evidence="1">
    <location>
        <begin position="1"/>
        <end position="19"/>
    </location>
</feature>
<evidence type="ECO:0000313" key="2">
    <source>
        <dbReference type="EMBL" id="KAG5375094.1"/>
    </source>
</evidence>
<keyword evidence="1" id="KW-0732">Signal</keyword>
<comment type="caution">
    <text evidence="2">The sequence shown here is derived from an EMBL/GenBank/DDBJ whole genome shotgun (WGS) entry which is preliminary data.</text>
</comment>
<gene>
    <name evidence="2" type="primary">A10p015730.1_BraROA</name>
    <name evidence="2" type="ORF">IGI04_039690</name>
</gene>
<protein>
    <submittedName>
        <fullName evidence="2">Uncharacterized protein</fullName>
    </submittedName>
</protein>
<organism evidence="2 3">
    <name type="scientific">Brassica rapa subsp. trilocularis</name>
    <dbReference type="NCBI Taxonomy" id="1813537"/>
    <lineage>
        <taxon>Eukaryota</taxon>
        <taxon>Viridiplantae</taxon>
        <taxon>Streptophyta</taxon>
        <taxon>Embryophyta</taxon>
        <taxon>Tracheophyta</taxon>
        <taxon>Spermatophyta</taxon>
        <taxon>Magnoliopsida</taxon>
        <taxon>eudicotyledons</taxon>
        <taxon>Gunneridae</taxon>
        <taxon>Pentapetalae</taxon>
        <taxon>rosids</taxon>
        <taxon>malvids</taxon>
        <taxon>Brassicales</taxon>
        <taxon>Brassicaceae</taxon>
        <taxon>Brassiceae</taxon>
        <taxon>Brassica</taxon>
    </lineage>
</organism>
<reference evidence="2 3" key="1">
    <citation type="submission" date="2021-03" db="EMBL/GenBank/DDBJ databases">
        <authorList>
            <person name="King G.J."/>
            <person name="Bancroft I."/>
            <person name="Baten A."/>
            <person name="Bloomfield J."/>
            <person name="Borpatragohain P."/>
            <person name="He Z."/>
            <person name="Irish N."/>
            <person name="Irwin J."/>
            <person name="Liu K."/>
            <person name="Mauleon R.P."/>
            <person name="Moore J."/>
            <person name="Morris R."/>
            <person name="Ostergaard L."/>
            <person name="Wang B."/>
            <person name="Wells R."/>
        </authorList>
    </citation>
    <scope>NUCLEOTIDE SEQUENCE [LARGE SCALE GENOMIC DNA]</scope>
    <source>
        <strain evidence="2">R-o-18</strain>
        <tissue evidence="2">Leaf</tissue>
    </source>
</reference>
<keyword evidence="3" id="KW-1185">Reference proteome</keyword>
<dbReference type="EMBL" id="JADBGQ010000010">
    <property type="protein sequence ID" value="KAG5375094.1"/>
    <property type="molecule type" value="Genomic_DNA"/>
</dbReference>
<evidence type="ECO:0000256" key="1">
    <source>
        <dbReference type="SAM" id="SignalP"/>
    </source>
</evidence>
<dbReference type="Proteomes" id="UP000823674">
    <property type="component" value="Chromosome A10"/>
</dbReference>
<feature type="chain" id="PRO_5046024958" evidence="1">
    <location>
        <begin position="20"/>
        <end position="160"/>
    </location>
</feature>
<proteinExistence type="predicted"/>
<accession>A0ABQ7KLJ0</accession>
<name>A0ABQ7KLJ0_BRACM</name>